<name>A0A2W5WV85_9MICO</name>
<feature type="region of interest" description="Disordered" evidence="2">
    <location>
        <begin position="137"/>
        <end position="172"/>
    </location>
</feature>
<proteinExistence type="predicted"/>
<dbReference type="Gene3D" id="2.30.110.10">
    <property type="entry name" value="Electron Transport, Fmn-binding Protein, Chain A"/>
    <property type="match status" value="1"/>
</dbReference>
<organism evidence="4 5">
    <name type="scientific">Xylanimonas oleitrophica</name>
    <dbReference type="NCBI Taxonomy" id="2607479"/>
    <lineage>
        <taxon>Bacteria</taxon>
        <taxon>Bacillati</taxon>
        <taxon>Actinomycetota</taxon>
        <taxon>Actinomycetes</taxon>
        <taxon>Micrococcales</taxon>
        <taxon>Promicromonosporaceae</taxon>
        <taxon>Xylanimonas</taxon>
    </lineage>
</organism>
<evidence type="ECO:0000256" key="1">
    <source>
        <dbReference type="ARBA" id="ARBA00023002"/>
    </source>
</evidence>
<dbReference type="InterPro" id="IPR002563">
    <property type="entry name" value="Flavin_Rdtase-like_dom"/>
</dbReference>
<evidence type="ECO:0000313" key="4">
    <source>
        <dbReference type="EMBL" id="PZR51735.1"/>
    </source>
</evidence>
<protein>
    <recommendedName>
        <fullName evidence="3">Flavin reductase like domain-containing protein</fullName>
    </recommendedName>
</protein>
<dbReference type="SMART" id="SM00903">
    <property type="entry name" value="Flavin_Reduct"/>
    <property type="match status" value="1"/>
</dbReference>
<comment type="caution">
    <text evidence="4">The sequence shown here is derived from an EMBL/GenBank/DDBJ whole genome shotgun (WGS) entry which is preliminary data.</text>
</comment>
<dbReference type="EMBL" id="QKWH01000017">
    <property type="protein sequence ID" value="PZR51735.1"/>
    <property type="molecule type" value="Genomic_DNA"/>
</dbReference>
<keyword evidence="1" id="KW-0560">Oxidoreductase</keyword>
<dbReference type="GO" id="GO:0042602">
    <property type="term" value="F:riboflavin reductase (NADPH) activity"/>
    <property type="evidence" value="ECO:0007669"/>
    <property type="project" value="TreeGrafter"/>
</dbReference>
<dbReference type="Proteomes" id="UP000248783">
    <property type="component" value="Unassembled WGS sequence"/>
</dbReference>
<accession>A0A2W5WV85</accession>
<dbReference type="Pfam" id="PF01613">
    <property type="entry name" value="Flavin_Reduct"/>
    <property type="match status" value="1"/>
</dbReference>
<dbReference type="PANTHER" id="PTHR30466">
    <property type="entry name" value="FLAVIN REDUCTASE"/>
    <property type="match status" value="1"/>
</dbReference>
<reference evidence="4 5" key="1">
    <citation type="submission" date="2018-06" db="EMBL/GenBank/DDBJ databases">
        <title>Whole genome sequencing of a novel hydrocarbon degrading bacterial strain, PW21 isolated from oil contaminated produced water sample.</title>
        <authorList>
            <person name="Nagkirti P."/>
            <person name="Shaikh A."/>
            <person name="Gowdaman V."/>
            <person name="Engineer A.E."/>
            <person name="Dagar S."/>
            <person name="Dhakephalkar P.K."/>
        </authorList>
    </citation>
    <scope>NUCLEOTIDE SEQUENCE [LARGE SCALE GENOMIC DNA]</scope>
    <source>
        <strain evidence="4 5">PW21</strain>
    </source>
</reference>
<dbReference type="InterPro" id="IPR012349">
    <property type="entry name" value="Split_barrel_FMN-bd"/>
</dbReference>
<keyword evidence="5" id="KW-1185">Reference proteome</keyword>
<evidence type="ECO:0000256" key="2">
    <source>
        <dbReference type="SAM" id="MobiDB-lite"/>
    </source>
</evidence>
<sequence>MTTDEFDAFVDGLDYPLFVVTAHDGDERDGCLVGFATQTSIDPPRLLVCLSVANRTTRVAAGSPVLAVHVLGERDHPLAALFGGETGDETDKLARCDWRPGPHGVPLLADAPRLVVGRVLERIPLGDHVGHLLEPVSVRRDAGTGDDDGEGGGTAPLTLADVDDVEPGHAAG</sequence>
<evidence type="ECO:0000259" key="3">
    <source>
        <dbReference type="SMART" id="SM00903"/>
    </source>
</evidence>
<dbReference type="GO" id="GO:0010181">
    <property type="term" value="F:FMN binding"/>
    <property type="evidence" value="ECO:0007669"/>
    <property type="project" value="InterPro"/>
</dbReference>
<feature type="domain" description="Flavin reductase like" evidence="3">
    <location>
        <begin position="10"/>
        <end position="155"/>
    </location>
</feature>
<gene>
    <name evidence="4" type="ORF">DNL40_15160</name>
</gene>
<dbReference type="SUPFAM" id="SSF50475">
    <property type="entry name" value="FMN-binding split barrel"/>
    <property type="match status" value="1"/>
</dbReference>
<evidence type="ECO:0000313" key="5">
    <source>
        <dbReference type="Proteomes" id="UP000248783"/>
    </source>
</evidence>
<dbReference type="InterPro" id="IPR050268">
    <property type="entry name" value="NADH-dep_flavin_reductase"/>
</dbReference>
<dbReference type="AlphaFoldDB" id="A0A2W5WV85"/>
<dbReference type="PANTHER" id="PTHR30466:SF15">
    <property type="entry name" value="POSSIBLE OXIDOREDUCTASE"/>
    <property type="match status" value="1"/>
</dbReference>